<sequence>KTLAPGNKIGDCLYQLDAMASICIGAAWLTFPKWLLHKQITFDKPGSNKQHRLSRTFMGFACDTKNLDLAHLAGT</sequence>
<dbReference type="EMBL" id="KN749063">
    <property type="protein sequence ID" value="KIH50659.1"/>
    <property type="molecule type" value="Genomic_DNA"/>
</dbReference>
<keyword evidence="2" id="KW-1185">Reference proteome</keyword>
<name>A0A0C2FVE8_9BILA</name>
<protein>
    <submittedName>
        <fullName evidence="1">Uncharacterized protein</fullName>
    </submittedName>
</protein>
<dbReference type="Proteomes" id="UP000054047">
    <property type="component" value="Unassembled WGS sequence"/>
</dbReference>
<accession>A0A0C2FVE8</accession>
<feature type="non-terminal residue" evidence="1">
    <location>
        <position position="1"/>
    </location>
</feature>
<proteinExistence type="predicted"/>
<dbReference type="OrthoDB" id="5858541at2759"/>
<dbReference type="AlphaFoldDB" id="A0A0C2FVE8"/>
<evidence type="ECO:0000313" key="1">
    <source>
        <dbReference type="EMBL" id="KIH50659.1"/>
    </source>
</evidence>
<reference evidence="1 2" key="1">
    <citation type="submission" date="2013-12" db="EMBL/GenBank/DDBJ databases">
        <title>Draft genome of the parsitic nematode Ancylostoma duodenale.</title>
        <authorList>
            <person name="Mitreva M."/>
        </authorList>
    </citation>
    <scope>NUCLEOTIDE SEQUENCE [LARGE SCALE GENOMIC DNA]</scope>
    <source>
        <strain evidence="1 2">Zhejiang</strain>
    </source>
</reference>
<organism evidence="1 2">
    <name type="scientific">Ancylostoma duodenale</name>
    <dbReference type="NCBI Taxonomy" id="51022"/>
    <lineage>
        <taxon>Eukaryota</taxon>
        <taxon>Metazoa</taxon>
        <taxon>Ecdysozoa</taxon>
        <taxon>Nematoda</taxon>
        <taxon>Chromadorea</taxon>
        <taxon>Rhabditida</taxon>
        <taxon>Rhabditina</taxon>
        <taxon>Rhabditomorpha</taxon>
        <taxon>Strongyloidea</taxon>
        <taxon>Ancylostomatidae</taxon>
        <taxon>Ancylostomatinae</taxon>
        <taxon>Ancylostoma</taxon>
    </lineage>
</organism>
<gene>
    <name evidence="1" type="ORF">ANCDUO_19259</name>
</gene>
<evidence type="ECO:0000313" key="2">
    <source>
        <dbReference type="Proteomes" id="UP000054047"/>
    </source>
</evidence>